<dbReference type="GeneID" id="77809512"/>
<organism evidence="10 11">
    <name type="scientific">Puccinia triticina</name>
    <dbReference type="NCBI Taxonomy" id="208348"/>
    <lineage>
        <taxon>Eukaryota</taxon>
        <taxon>Fungi</taxon>
        <taxon>Dikarya</taxon>
        <taxon>Basidiomycota</taxon>
        <taxon>Pucciniomycotina</taxon>
        <taxon>Pucciniomycetes</taxon>
        <taxon>Pucciniales</taxon>
        <taxon>Pucciniaceae</taxon>
        <taxon>Puccinia</taxon>
    </lineage>
</organism>
<comment type="catalytic activity">
    <reaction evidence="7">
        <text>L-threonyl-[protein] + ATP = O-phospho-L-threonyl-[protein] + ADP + H(+)</text>
        <dbReference type="Rhea" id="RHEA:46608"/>
        <dbReference type="Rhea" id="RHEA-COMP:11060"/>
        <dbReference type="Rhea" id="RHEA-COMP:11605"/>
        <dbReference type="ChEBI" id="CHEBI:15378"/>
        <dbReference type="ChEBI" id="CHEBI:30013"/>
        <dbReference type="ChEBI" id="CHEBI:30616"/>
        <dbReference type="ChEBI" id="CHEBI:61977"/>
        <dbReference type="ChEBI" id="CHEBI:456216"/>
        <dbReference type="EC" id="2.7.11.1"/>
    </reaction>
</comment>
<keyword evidence="4" id="KW-0547">Nucleotide-binding</keyword>
<protein>
    <recommendedName>
        <fullName evidence="1">non-specific serine/threonine protein kinase</fullName>
        <ecNumber evidence="1">2.7.11.1</ecNumber>
    </recommendedName>
</protein>
<proteinExistence type="predicted"/>
<keyword evidence="6" id="KW-0067">ATP-binding</keyword>
<dbReference type="InterPro" id="IPR000719">
    <property type="entry name" value="Prot_kinase_dom"/>
</dbReference>
<evidence type="ECO:0000313" key="11">
    <source>
        <dbReference type="Proteomes" id="UP001164743"/>
    </source>
</evidence>
<dbReference type="PANTHER" id="PTHR22967:SF57">
    <property type="entry name" value="AUXILIN, ISOFORM A-RELATED"/>
    <property type="match status" value="1"/>
</dbReference>
<dbReference type="PANTHER" id="PTHR22967">
    <property type="entry name" value="SERINE/THREONINE PROTEIN KINASE"/>
    <property type="match status" value="1"/>
</dbReference>
<dbReference type="InterPro" id="IPR008271">
    <property type="entry name" value="Ser/Thr_kinase_AS"/>
</dbReference>
<reference evidence="10" key="1">
    <citation type="submission" date="2022-10" db="EMBL/GenBank/DDBJ databases">
        <title>Puccinia triticina Genome sequencing and assembly.</title>
        <authorList>
            <person name="Li C."/>
        </authorList>
    </citation>
    <scope>NUCLEOTIDE SEQUENCE</scope>
    <source>
        <strain evidence="10">Pt15</strain>
    </source>
</reference>
<dbReference type="Gene3D" id="1.10.510.10">
    <property type="entry name" value="Transferase(Phosphotransferase) domain 1"/>
    <property type="match status" value="1"/>
</dbReference>
<keyword evidence="11" id="KW-1185">Reference proteome</keyword>
<evidence type="ECO:0000256" key="6">
    <source>
        <dbReference type="ARBA" id="ARBA00022840"/>
    </source>
</evidence>
<evidence type="ECO:0000256" key="2">
    <source>
        <dbReference type="ARBA" id="ARBA00022527"/>
    </source>
</evidence>
<name>A0ABY7CIR0_9BASI</name>
<gene>
    <name evidence="10" type="ORF">PtA15_4A706</name>
</gene>
<evidence type="ECO:0000256" key="4">
    <source>
        <dbReference type="ARBA" id="ARBA00022741"/>
    </source>
</evidence>
<evidence type="ECO:0000256" key="1">
    <source>
        <dbReference type="ARBA" id="ARBA00012513"/>
    </source>
</evidence>
<dbReference type="EMBL" id="CP110424">
    <property type="protein sequence ID" value="WAQ84253.1"/>
    <property type="molecule type" value="Genomic_DNA"/>
</dbReference>
<evidence type="ECO:0000256" key="8">
    <source>
        <dbReference type="ARBA" id="ARBA00048679"/>
    </source>
</evidence>
<dbReference type="InterPro" id="IPR011009">
    <property type="entry name" value="Kinase-like_dom_sf"/>
</dbReference>
<dbReference type="PROSITE" id="PS50011">
    <property type="entry name" value="PROTEIN_KINASE_DOM"/>
    <property type="match status" value="1"/>
</dbReference>
<comment type="catalytic activity">
    <reaction evidence="8">
        <text>L-seryl-[protein] + ATP = O-phospho-L-seryl-[protein] + ADP + H(+)</text>
        <dbReference type="Rhea" id="RHEA:17989"/>
        <dbReference type="Rhea" id="RHEA-COMP:9863"/>
        <dbReference type="Rhea" id="RHEA-COMP:11604"/>
        <dbReference type="ChEBI" id="CHEBI:15378"/>
        <dbReference type="ChEBI" id="CHEBI:29999"/>
        <dbReference type="ChEBI" id="CHEBI:30616"/>
        <dbReference type="ChEBI" id="CHEBI:83421"/>
        <dbReference type="ChEBI" id="CHEBI:456216"/>
        <dbReference type="EC" id="2.7.11.1"/>
    </reaction>
</comment>
<dbReference type="Pfam" id="PF00069">
    <property type="entry name" value="Pkinase"/>
    <property type="match status" value="1"/>
</dbReference>
<dbReference type="RefSeq" id="XP_053019808.1">
    <property type="nucleotide sequence ID" value="XM_053168617.1"/>
</dbReference>
<evidence type="ECO:0000256" key="5">
    <source>
        <dbReference type="ARBA" id="ARBA00022777"/>
    </source>
</evidence>
<keyword evidence="2" id="KW-0723">Serine/threonine-protein kinase</keyword>
<dbReference type="PROSITE" id="PS00108">
    <property type="entry name" value="PROTEIN_KINASE_ST"/>
    <property type="match status" value="1"/>
</dbReference>
<evidence type="ECO:0000259" key="9">
    <source>
        <dbReference type="PROSITE" id="PS50011"/>
    </source>
</evidence>
<dbReference type="SUPFAM" id="SSF56112">
    <property type="entry name" value="Protein kinase-like (PK-like)"/>
    <property type="match status" value="1"/>
</dbReference>
<keyword evidence="3" id="KW-0808">Transferase</keyword>
<feature type="domain" description="Protein kinase" evidence="9">
    <location>
        <begin position="1"/>
        <end position="142"/>
    </location>
</feature>
<dbReference type="EC" id="2.7.11.1" evidence="1"/>
<keyword evidence="5" id="KW-0418">Kinase</keyword>
<accession>A0ABY7CIR0</accession>
<sequence>MHSQNPVLIHRDLKVKNILLAAPNLYKLCDFGSTTTPAPRPPQSSAKIRALEADLSKHTTLQYRAPEMADIWSQKGVSEKADIWALGVSLYKLCYYTTPFEANGPVAIVNVQYQIPSYPAYSNSIKYLIETRSIDQGGSVRS</sequence>
<evidence type="ECO:0000313" key="10">
    <source>
        <dbReference type="EMBL" id="WAQ84253.1"/>
    </source>
</evidence>
<evidence type="ECO:0000256" key="3">
    <source>
        <dbReference type="ARBA" id="ARBA00022679"/>
    </source>
</evidence>
<evidence type="ECO:0000256" key="7">
    <source>
        <dbReference type="ARBA" id="ARBA00047899"/>
    </source>
</evidence>
<dbReference type="Proteomes" id="UP001164743">
    <property type="component" value="Chromosome 4A"/>
</dbReference>